<protein>
    <recommendedName>
        <fullName evidence="5 15">Cytidine deaminase</fullName>
        <ecNumber evidence="4 15">3.5.4.5</ecNumber>
    </recommendedName>
    <alternativeName>
        <fullName evidence="9 15">Cytidine aminohydrolase</fullName>
    </alternativeName>
</protein>
<dbReference type="InterPro" id="IPR016193">
    <property type="entry name" value="Cytidine_deaminase-like"/>
</dbReference>
<dbReference type="PANTHER" id="PTHR11644:SF2">
    <property type="entry name" value="CYTIDINE DEAMINASE"/>
    <property type="match status" value="1"/>
</dbReference>
<dbReference type="InterPro" id="IPR016192">
    <property type="entry name" value="APOBEC/CMP_deaminase_Zn-bd"/>
</dbReference>
<comment type="similarity">
    <text evidence="3 15">Belongs to the cytidine and deoxycytidylate deaminase family.</text>
</comment>
<dbReference type="PROSITE" id="PS51747">
    <property type="entry name" value="CYT_DCMP_DEAMINASES_2"/>
    <property type="match status" value="1"/>
</dbReference>
<evidence type="ECO:0000256" key="3">
    <source>
        <dbReference type="ARBA" id="ARBA00006576"/>
    </source>
</evidence>
<dbReference type="SUPFAM" id="SSF53927">
    <property type="entry name" value="Cytidine deaminase-like"/>
    <property type="match status" value="1"/>
</dbReference>
<evidence type="ECO:0000256" key="13">
    <source>
        <dbReference type="PIRSR" id="PIRSR606262-2"/>
    </source>
</evidence>
<comment type="function">
    <text evidence="2 15">This enzyme scavenges exogenous and endogenous cytidine and 2'-deoxycytidine for UMP synthesis.</text>
</comment>
<dbReference type="STRING" id="500633.CLOHIR_01908"/>
<feature type="binding site" evidence="14">
    <location>
        <position position="85"/>
    </location>
    <ligand>
        <name>Zn(2+)</name>
        <dbReference type="ChEBI" id="CHEBI:29105"/>
        <note>catalytic</note>
    </ligand>
</feature>
<dbReference type="AlphaFoldDB" id="B6G1A2"/>
<dbReference type="InterPro" id="IPR050202">
    <property type="entry name" value="Cyt/Deoxycyt_deaminase"/>
</dbReference>
<dbReference type="Proteomes" id="UP000003178">
    <property type="component" value="Unassembled WGS sequence"/>
</dbReference>
<dbReference type="GO" id="GO:0008270">
    <property type="term" value="F:zinc ion binding"/>
    <property type="evidence" value="ECO:0007669"/>
    <property type="project" value="UniProtKB-UniRule"/>
</dbReference>
<accession>B6G1A2</accession>
<dbReference type="CDD" id="cd01283">
    <property type="entry name" value="cytidine_deaminase"/>
    <property type="match status" value="1"/>
</dbReference>
<feature type="active site" description="Proton donor" evidence="12">
    <location>
        <position position="52"/>
    </location>
</feature>
<dbReference type="InterPro" id="IPR006262">
    <property type="entry name" value="Cyt_deam_tetra"/>
</dbReference>
<evidence type="ECO:0000256" key="14">
    <source>
        <dbReference type="PIRSR" id="PIRSR606262-3"/>
    </source>
</evidence>
<dbReference type="Gene3D" id="3.40.140.10">
    <property type="entry name" value="Cytidine Deaminase, domain 2"/>
    <property type="match status" value="1"/>
</dbReference>
<dbReference type="EMBL" id="ABWP01000071">
    <property type="protein sequence ID" value="EEA84508.1"/>
    <property type="molecule type" value="Genomic_DNA"/>
</dbReference>
<evidence type="ECO:0000256" key="2">
    <source>
        <dbReference type="ARBA" id="ARBA00003949"/>
    </source>
</evidence>
<evidence type="ECO:0000256" key="12">
    <source>
        <dbReference type="PIRSR" id="PIRSR606262-1"/>
    </source>
</evidence>
<feature type="binding site" evidence="14">
    <location>
        <position position="88"/>
    </location>
    <ligand>
        <name>Zn(2+)</name>
        <dbReference type="ChEBI" id="CHEBI:29105"/>
        <note>catalytic</note>
    </ligand>
</feature>
<comment type="catalytic activity">
    <reaction evidence="11 15">
        <text>cytidine + H2O + H(+) = uridine + NH4(+)</text>
        <dbReference type="Rhea" id="RHEA:16069"/>
        <dbReference type="ChEBI" id="CHEBI:15377"/>
        <dbReference type="ChEBI" id="CHEBI:15378"/>
        <dbReference type="ChEBI" id="CHEBI:16704"/>
        <dbReference type="ChEBI" id="CHEBI:17562"/>
        <dbReference type="ChEBI" id="CHEBI:28938"/>
        <dbReference type="EC" id="3.5.4.5"/>
    </reaction>
</comment>
<evidence type="ECO:0000256" key="10">
    <source>
        <dbReference type="ARBA" id="ARBA00049252"/>
    </source>
</evidence>
<dbReference type="OrthoDB" id="9795347at2"/>
<feature type="domain" description="CMP/dCMP-type deaminase" evidence="16">
    <location>
        <begin position="1"/>
        <end position="126"/>
    </location>
</feature>
<comment type="cofactor">
    <cofactor evidence="1 14 15">
        <name>Zn(2+)</name>
        <dbReference type="ChEBI" id="CHEBI:29105"/>
    </cofactor>
</comment>
<evidence type="ECO:0000256" key="11">
    <source>
        <dbReference type="ARBA" id="ARBA00049558"/>
    </source>
</evidence>
<sequence>MKIVDKAFEAMQNAYAPYSKYKVGACVETIDGKYFLGANIENASYGLTNCAERSAIFAAYSNGYRKKHIKAIAIVSNGEKLVTPCGACRQVLSELIEKDVDIILSNGEKTLITNIEDLMPLAFGADNL</sequence>
<evidence type="ECO:0000256" key="6">
    <source>
        <dbReference type="ARBA" id="ARBA00022723"/>
    </source>
</evidence>
<evidence type="ECO:0000313" key="17">
    <source>
        <dbReference type="EMBL" id="EEA84508.1"/>
    </source>
</evidence>
<keyword evidence="8 14" id="KW-0862">Zinc</keyword>
<dbReference type="GO" id="GO:0055086">
    <property type="term" value="P:nucleobase-containing small molecule metabolic process"/>
    <property type="evidence" value="ECO:0007669"/>
    <property type="project" value="UniProtKB-ARBA"/>
</dbReference>
<dbReference type="NCBIfam" id="TIGR01354">
    <property type="entry name" value="cyt_deam_tetra"/>
    <property type="match status" value="1"/>
</dbReference>
<proteinExistence type="inferred from homology"/>
<dbReference type="PANTHER" id="PTHR11644">
    <property type="entry name" value="CYTIDINE DEAMINASE"/>
    <property type="match status" value="1"/>
</dbReference>
<comment type="caution">
    <text evidence="17">The sequence shown here is derived from an EMBL/GenBank/DDBJ whole genome shotgun (WGS) entry which is preliminary data.</text>
</comment>
<evidence type="ECO:0000256" key="9">
    <source>
        <dbReference type="ARBA" id="ARBA00032005"/>
    </source>
</evidence>
<evidence type="ECO:0000256" key="7">
    <source>
        <dbReference type="ARBA" id="ARBA00022801"/>
    </source>
</evidence>
<keyword evidence="18" id="KW-1185">Reference proteome</keyword>
<dbReference type="GO" id="GO:0042802">
    <property type="term" value="F:identical protein binding"/>
    <property type="evidence" value="ECO:0007669"/>
    <property type="project" value="UniProtKB-ARBA"/>
</dbReference>
<feature type="binding site" evidence="14">
    <location>
        <position position="50"/>
    </location>
    <ligand>
        <name>Zn(2+)</name>
        <dbReference type="ChEBI" id="CHEBI:29105"/>
        <note>catalytic</note>
    </ligand>
</feature>
<evidence type="ECO:0000256" key="4">
    <source>
        <dbReference type="ARBA" id="ARBA00012783"/>
    </source>
</evidence>
<comment type="catalytic activity">
    <reaction evidence="10 15">
        <text>2'-deoxycytidine + H2O + H(+) = 2'-deoxyuridine + NH4(+)</text>
        <dbReference type="Rhea" id="RHEA:13433"/>
        <dbReference type="ChEBI" id="CHEBI:15377"/>
        <dbReference type="ChEBI" id="CHEBI:15378"/>
        <dbReference type="ChEBI" id="CHEBI:15698"/>
        <dbReference type="ChEBI" id="CHEBI:16450"/>
        <dbReference type="ChEBI" id="CHEBI:28938"/>
        <dbReference type="EC" id="3.5.4.5"/>
    </reaction>
</comment>
<dbReference type="GO" id="GO:0072527">
    <property type="term" value="P:pyrimidine-containing compound metabolic process"/>
    <property type="evidence" value="ECO:0007669"/>
    <property type="project" value="UniProtKB-ARBA"/>
</dbReference>
<name>B6G1A2_PEPHT</name>
<evidence type="ECO:0000256" key="8">
    <source>
        <dbReference type="ARBA" id="ARBA00022833"/>
    </source>
</evidence>
<dbReference type="eggNOG" id="COG0295">
    <property type="taxonomic scope" value="Bacteria"/>
</dbReference>
<reference evidence="17 18" key="1">
    <citation type="submission" date="2008-09" db="EMBL/GenBank/DDBJ databases">
        <authorList>
            <person name="Fulton L."/>
            <person name="Clifton S."/>
            <person name="Fulton B."/>
            <person name="Xu J."/>
            <person name="Minx P."/>
            <person name="Pepin K.H."/>
            <person name="Johnson M."/>
            <person name="Thiruvilangam P."/>
            <person name="Bhonagiri V."/>
            <person name="Nash W.E."/>
            <person name="Mardis E.R."/>
            <person name="Wilson R.K."/>
        </authorList>
    </citation>
    <scope>NUCLEOTIDE SEQUENCE [LARGE SCALE GENOMIC DNA]</scope>
    <source>
        <strain evidence="17 18">DSM 13275</strain>
    </source>
</reference>
<evidence type="ECO:0000256" key="5">
    <source>
        <dbReference type="ARBA" id="ARBA00018266"/>
    </source>
</evidence>
<evidence type="ECO:0000256" key="15">
    <source>
        <dbReference type="RuleBase" id="RU364006"/>
    </source>
</evidence>
<organism evidence="17 18">
    <name type="scientific">Peptacetobacter hiranonis (strain DSM 13275 / JCM 10541 / KCTC 15199 / TO-931)</name>
    <name type="common">Clostridium hiranonis</name>
    <dbReference type="NCBI Taxonomy" id="500633"/>
    <lineage>
        <taxon>Bacteria</taxon>
        <taxon>Bacillati</taxon>
        <taxon>Bacillota</taxon>
        <taxon>Clostridia</taxon>
        <taxon>Peptostreptococcales</taxon>
        <taxon>Peptostreptococcaceae</taxon>
        <taxon>Peptacetobacter</taxon>
    </lineage>
</organism>
<dbReference type="PROSITE" id="PS00903">
    <property type="entry name" value="CYT_DCMP_DEAMINASES_1"/>
    <property type="match status" value="1"/>
</dbReference>
<dbReference type="InterPro" id="IPR002125">
    <property type="entry name" value="CMP_dCMP_dom"/>
</dbReference>
<dbReference type="NCBIfam" id="NF004064">
    <property type="entry name" value="PRK05578.1"/>
    <property type="match status" value="1"/>
</dbReference>
<dbReference type="HOGENOM" id="CLU_097262_4_1_9"/>
<dbReference type="EC" id="3.5.4.5" evidence="4 15"/>
<dbReference type="RefSeq" id="WP_006440770.1">
    <property type="nucleotide sequence ID" value="NZ_DS995358.1"/>
</dbReference>
<evidence type="ECO:0000259" key="16">
    <source>
        <dbReference type="PROSITE" id="PS51747"/>
    </source>
</evidence>
<dbReference type="FunFam" id="3.40.140.10:FF:000008">
    <property type="entry name" value="Cytidine deaminase"/>
    <property type="match status" value="1"/>
</dbReference>
<evidence type="ECO:0000313" key="18">
    <source>
        <dbReference type="Proteomes" id="UP000003178"/>
    </source>
</evidence>
<gene>
    <name evidence="17" type="primary">cdd</name>
    <name evidence="17" type="ORF">CLOHIR_01908</name>
</gene>
<feature type="binding site" evidence="13">
    <location>
        <begin position="39"/>
        <end position="45"/>
    </location>
    <ligand>
        <name>substrate</name>
    </ligand>
</feature>
<dbReference type="GO" id="GO:0004126">
    <property type="term" value="F:cytidine deaminase activity"/>
    <property type="evidence" value="ECO:0007669"/>
    <property type="project" value="UniProtKB-UniRule"/>
</dbReference>
<evidence type="ECO:0000256" key="1">
    <source>
        <dbReference type="ARBA" id="ARBA00001947"/>
    </source>
</evidence>
<reference evidence="17 18" key="2">
    <citation type="submission" date="2008-10" db="EMBL/GenBank/DDBJ databases">
        <title>Draft genome sequence of Clostridium hiranonis (DSM 13275).</title>
        <authorList>
            <person name="Sudarsanam P."/>
            <person name="Ley R."/>
            <person name="Guruge J."/>
            <person name="Turnbaugh P.J."/>
            <person name="Mahowald M."/>
            <person name="Liep D."/>
            <person name="Gordon J."/>
        </authorList>
    </citation>
    <scope>NUCLEOTIDE SEQUENCE [LARGE SCALE GENOMIC DNA]</scope>
    <source>
        <strain evidence="17 18">DSM 13275</strain>
    </source>
</reference>
<dbReference type="Pfam" id="PF00383">
    <property type="entry name" value="dCMP_cyt_deam_1"/>
    <property type="match status" value="1"/>
</dbReference>
<keyword evidence="7 15" id="KW-0378">Hydrolase</keyword>
<dbReference type="GO" id="GO:0005829">
    <property type="term" value="C:cytosol"/>
    <property type="evidence" value="ECO:0007669"/>
    <property type="project" value="TreeGrafter"/>
</dbReference>
<keyword evidence="6 14" id="KW-0479">Metal-binding</keyword>